<dbReference type="AlphaFoldDB" id="A0A7S2K7I6"/>
<feature type="compositionally biased region" description="Basic residues" evidence="1">
    <location>
        <begin position="56"/>
        <end position="69"/>
    </location>
</feature>
<sequence>MDFWGLCACGNDLEAEDFQVVHGAYSHDASEPYSYNAFLEANARRGALYGRETRPRSRRGRRGPKHREKMTRDGPVPEMTRTPLPAIPAASAFTLCGGDESVLESEVAVPWHDNDLCPTPTPATALTRDGKANFAGSWLCSRVEGDVEGFMEALGLSWATRYAAYLIDYGVGVASRTVRQDGDYVEIEVSSGPAQFVQTYSVGRGQQKTEGPEGEALVTPTWESDDVLRVEQLNLDRSSPVVVRQYFASEDLVVHMTAARGVSTAWVFQRQLEEPPDGSYWW</sequence>
<dbReference type="SUPFAM" id="SSF50814">
    <property type="entry name" value="Lipocalins"/>
    <property type="match status" value="1"/>
</dbReference>
<dbReference type="EMBL" id="HBGW01043171">
    <property type="protein sequence ID" value="CAD9568596.1"/>
    <property type="molecule type" value="Transcribed_RNA"/>
</dbReference>
<feature type="region of interest" description="Disordered" evidence="1">
    <location>
        <begin position="49"/>
        <end position="82"/>
    </location>
</feature>
<dbReference type="InterPro" id="IPR012674">
    <property type="entry name" value="Calycin"/>
</dbReference>
<evidence type="ECO:0000313" key="2">
    <source>
        <dbReference type="EMBL" id="CAD9568596.1"/>
    </source>
</evidence>
<organism evidence="2">
    <name type="scientific">Zooxanthella nutricula</name>
    <dbReference type="NCBI Taxonomy" id="1333877"/>
    <lineage>
        <taxon>Eukaryota</taxon>
        <taxon>Sar</taxon>
        <taxon>Alveolata</taxon>
        <taxon>Dinophyceae</taxon>
        <taxon>Peridiniales</taxon>
        <taxon>Peridiniales incertae sedis</taxon>
        <taxon>Zooxanthella</taxon>
    </lineage>
</organism>
<proteinExistence type="predicted"/>
<dbReference type="Gene3D" id="2.40.128.20">
    <property type="match status" value="1"/>
</dbReference>
<evidence type="ECO:0000256" key="1">
    <source>
        <dbReference type="SAM" id="MobiDB-lite"/>
    </source>
</evidence>
<protein>
    <submittedName>
        <fullName evidence="2">Uncharacterized protein</fullName>
    </submittedName>
</protein>
<reference evidence="2" key="1">
    <citation type="submission" date="2021-01" db="EMBL/GenBank/DDBJ databases">
        <authorList>
            <person name="Corre E."/>
            <person name="Pelletier E."/>
            <person name="Niang G."/>
            <person name="Scheremetjew M."/>
            <person name="Finn R."/>
            <person name="Kale V."/>
            <person name="Holt S."/>
            <person name="Cochrane G."/>
            <person name="Meng A."/>
            <person name="Brown T."/>
            <person name="Cohen L."/>
        </authorList>
    </citation>
    <scope>NUCLEOTIDE SEQUENCE</scope>
    <source>
        <strain evidence="2">RCC3387</strain>
    </source>
</reference>
<gene>
    <name evidence="2" type="ORF">BRAN1462_LOCUS27355</name>
</gene>
<accession>A0A7S2K7I6</accession>
<name>A0A7S2K7I6_9DINO</name>